<dbReference type="Proteomes" id="UP000732105">
    <property type="component" value="Unassembled WGS sequence"/>
</dbReference>
<evidence type="ECO:0000313" key="2">
    <source>
        <dbReference type="Proteomes" id="UP000732105"/>
    </source>
</evidence>
<evidence type="ECO:0000313" key="1">
    <source>
        <dbReference type="EMBL" id="NOU58874.1"/>
    </source>
</evidence>
<name>A0ABX1WRZ9_9BACT</name>
<proteinExistence type="predicted"/>
<organism evidence="1 2">
    <name type="scientific">Marinifilum caeruleilacunae</name>
    <dbReference type="NCBI Taxonomy" id="2499076"/>
    <lineage>
        <taxon>Bacteria</taxon>
        <taxon>Pseudomonadati</taxon>
        <taxon>Bacteroidota</taxon>
        <taxon>Bacteroidia</taxon>
        <taxon>Marinilabiliales</taxon>
        <taxon>Marinifilaceae</taxon>
    </lineage>
</organism>
<sequence>MKHISITICFIIYSIVTFAQLRISENSGFPEFDTKTQIKELLVNYFNSSPDSTYNNPYWTEIEKQSYKHFDFLSKELRPSIYMGLPVHILQIDQVKDSLYKAKVMFYGVQKDNTPYVLGIFNYMIDINKKKLSNALFYNREYWNKFEVGMIDYYVSPKIAFNNKEAKIMLRQSQNLCNYFDKPMKKVEYYFADNYEEVLRVKGIDFLYGAGGSKKPTGTAFQGKIFCSGQNETYGHEIFHILIDPHFVNKHYYVSEGMACLLFGSRGKPLNWHLQRAHHHLKEHPEIDLSDFFNLYAIDEYTSYPYIIGGLFCWLIYEEHGKEGLLQLMNSGKSDMEYQRHIIKTLRLEGKDLNKYIRKKIEEKSQRTQNVLRQQILDS</sequence>
<evidence type="ECO:0008006" key="3">
    <source>
        <dbReference type="Google" id="ProtNLM"/>
    </source>
</evidence>
<keyword evidence="2" id="KW-1185">Reference proteome</keyword>
<dbReference type="RefSeq" id="WP_171594152.1">
    <property type="nucleotide sequence ID" value="NZ_RZNH01000003.1"/>
</dbReference>
<dbReference type="EMBL" id="RZNH01000003">
    <property type="protein sequence ID" value="NOU58874.1"/>
    <property type="molecule type" value="Genomic_DNA"/>
</dbReference>
<gene>
    <name evidence="1" type="ORF">ELS83_03520</name>
</gene>
<reference evidence="1 2" key="1">
    <citation type="submission" date="2018-12" db="EMBL/GenBank/DDBJ databases">
        <title>Marinifilum JC070 sp. nov., a marine bacterium isolated from Yongle Blue Hole in the South China Sea.</title>
        <authorList>
            <person name="Fu T."/>
        </authorList>
    </citation>
    <scope>NUCLEOTIDE SEQUENCE [LARGE SCALE GENOMIC DNA]</scope>
    <source>
        <strain evidence="1 2">JC070</strain>
    </source>
</reference>
<accession>A0ABX1WRZ9</accession>
<protein>
    <recommendedName>
        <fullName evidence="3">Peptidase MA-like domain-containing protein</fullName>
    </recommendedName>
</protein>
<comment type="caution">
    <text evidence="1">The sequence shown here is derived from an EMBL/GenBank/DDBJ whole genome shotgun (WGS) entry which is preliminary data.</text>
</comment>